<evidence type="ECO:0000313" key="1">
    <source>
        <dbReference type="Proteomes" id="UP000095280"/>
    </source>
</evidence>
<dbReference type="Proteomes" id="UP000095280">
    <property type="component" value="Unplaced"/>
</dbReference>
<dbReference type="AlphaFoldDB" id="A0A1I8IT10"/>
<protein>
    <submittedName>
        <fullName evidence="2">Transposase</fullName>
    </submittedName>
</protein>
<proteinExistence type="predicted"/>
<organism evidence="1 2">
    <name type="scientific">Macrostomum lignano</name>
    <dbReference type="NCBI Taxonomy" id="282301"/>
    <lineage>
        <taxon>Eukaryota</taxon>
        <taxon>Metazoa</taxon>
        <taxon>Spiralia</taxon>
        <taxon>Lophotrochozoa</taxon>
        <taxon>Platyhelminthes</taxon>
        <taxon>Rhabditophora</taxon>
        <taxon>Macrostomorpha</taxon>
        <taxon>Macrostomida</taxon>
        <taxon>Macrostomidae</taxon>
        <taxon>Macrostomum</taxon>
    </lineage>
</organism>
<accession>A0A1I8IT10</accession>
<dbReference type="WBParaSite" id="maker-uti_cns_0016600-snap-gene-0.3-mRNA-1">
    <property type="protein sequence ID" value="maker-uti_cns_0016600-snap-gene-0.3-mRNA-1"/>
    <property type="gene ID" value="maker-uti_cns_0016600-snap-gene-0.3"/>
</dbReference>
<name>A0A1I8IT10_9PLAT</name>
<sequence length="201" mass="22753">MDLLSPSGWCNKWNVQFDMLEGVCRSVRKNRQRRLSIRERLVLVAALPGWLSLLRASEATGAAHRASPYRALWKQEQHRCRRRQSGNRWPPRRCRGLALVGTNSREPRSVREDCEGCDATSALRRCAGASSMGSVRWALLRLGRRQRDILSSPGPHSRRRHQCAGVQRQSGGCAREILPAHLQQRCRIVKAGQAGPVTKFR</sequence>
<keyword evidence="1" id="KW-1185">Reference proteome</keyword>
<evidence type="ECO:0000313" key="2">
    <source>
        <dbReference type="WBParaSite" id="maker-uti_cns_0016600-snap-gene-0.3-mRNA-1"/>
    </source>
</evidence>
<reference evidence="2" key="1">
    <citation type="submission" date="2016-11" db="UniProtKB">
        <authorList>
            <consortium name="WormBaseParasite"/>
        </authorList>
    </citation>
    <scope>IDENTIFICATION</scope>
</reference>